<evidence type="ECO:0000259" key="5">
    <source>
        <dbReference type="PROSITE" id="PS00463"/>
    </source>
</evidence>
<dbReference type="GeneID" id="63848149"/>
<dbReference type="PROSITE" id="PS00463">
    <property type="entry name" value="ZN2_CY6_FUNGAL_1"/>
    <property type="match status" value="1"/>
</dbReference>
<keyword evidence="3" id="KW-0804">Transcription</keyword>
<dbReference type="InterPro" id="IPR036864">
    <property type="entry name" value="Zn2-C6_fun-type_DNA-bd_sf"/>
</dbReference>
<dbReference type="CDD" id="cd12148">
    <property type="entry name" value="fungal_TF_MHR"/>
    <property type="match status" value="1"/>
</dbReference>
<dbReference type="GO" id="GO:0006351">
    <property type="term" value="P:DNA-templated transcription"/>
    <property type="evidence" value="ECO:0007669"/>
    <property type="project" value="InterPro"/>
</dbReference>
<evidence type="ECO:0000256" key="3">
    <source>
        <dbReference type="ARBA" id="ARBA00023163"/>
    </source>
</evidence>
<dbReference type="Proteomes" id="UP000800039">
    <property type="component" value="Unassembled WGS sequence"/>
</dbReference>
<name>A0A9P4GN03_9PLEO</name>
<reference evidence="6" key="1">
    <citation type="submission" date="2020-01" db="EMBL/GenBank/DDBJ databases">
        <authorList>
            <consortium name="DOE Joint Genome Institute"/>
            <person name="Haridas S."/>
            <person name="Albert R."/>
            <person name="Binder M."/>
            <person name="Bloem J."/>
            <person name="Labutti K."/>
            <person name="Salamov A."/>
            <person name="Andreopoulos B."/>
            <person name="Baker S.E."/>
            <person name="Barry K."/>
            <person name="Bills G."/>
            <person name="Bluhm B.H."/>
            <person name="Cannon C."/>
            <person name="Castanera R."/>
            <person name="Culley D.E."/>
            <person name="Daum C."/>
            <person name="Ezra D."/>
            <person name="Gonzalez J.B."/>
            <person name="Henrissat B."/>
            <person name="Kuo A."/>
            <person name="Liang C."/>
            <person name="Lipzen A."/>
            <person name="Lutzoni F."/>
            <person name="Magnuson J."/>
            <person name="Mondo S."/>
            <person name="Nolan M."/>
            <person name="Ohm R."/>
            <person name="Pangilinan J."/>
            <person name="Park H.-J."/>
            <person name="Ramirez L."/>
            <person name="Alfaro M."/>
            <person name="Sun H."/>
            <person name="Tritt A."/>
            <person name="Yoshinaga Y."/>
            <person name="Zwiers L.-H."/>
            <person name="Turgeon B.G."/>
            <person name="Goodwin S.B."/>
            <person name="Spatafora J.W."/>
            <person name="Crous P.W."/>
            <person name="Grigoriev I.V."/>
        </authorList>
    </citation>
    <scope>NUCLEOTIDE SEQUENCE</scope>
    <source>
        <strain evidence="6">CBS 394.84</strain>
    </source>
</reference>
<dbReference type="SMART" id="SM00906">
    <property type="entry name" value="Fungal_trans"/>
    <property type="match status" value="1"/>
</dbReference>
<keyword evidence="2" id="KW-0805">Transcription regulation</keyword>
<keyword evidence="1" id="KW-0479">Metal-binding</keyword>
<evidence type="ECO:0000256" key="4">
    <source>
        <dbReference type="ARBA" id="ARBA00023242"/>
    </source>
</evidence>
<dbReference type="GO" id="GO:0008270">
    <property type="term" value="F:zinc ion binding"/>
    <property type="evidence" value="ECO:0007669"/>
    <property type="project" value="InterPro"/>
</dbReference>
<comment type="caution">
    <text evidence="6">The sequence shown here is derived from an EMBL/GenBank/DDBJ whole genome shotgun (WGS) entry which is preliminary data.</text>
</comment>
<sequence length="695" mass="77155">MRYPSFEREGESPPRLKKRKIRRGTKSCWECKRRKVRCTFVASTETSCDGCKSRQTLCIGQEMDYLEREVDDSKAGSLNLEEALVEQLAKQAKTNSPGLVTHQPQNAKVPKMCSISNNSRHAATASPDLLTPSTRPNLDLLYHANSSHDELCGALLAAWPTQRELDLMTSITVGTPMLFHGTVCLPYSSLLSNDTASPREMLQLPPPGSHPVLLARKLLLLGSFLQGIPPESGKFLSETCPNYREVMSHMVETSSRLVTSNDDLVASIEGIECIMIESMYRNNGGKLRQAWLTNRRAMGMAQMIGLPLGKLPSPTLLDVQTRERVNPEYMWTRLVMSDRYLSLTLGLPQGSQESPFATPQALKGCAPMDRMERIEAAVGGLIIQRNSQDLLNLKATHEIDKQLQDAAASMPAKWWLFPNVASLSGFDANAFSETFRIMTQFTHFHLLVQLHLPYLLQSSGDRKYDYSKITAVNASREILSRFVAFRGLDIIAAYCRGVDFIVFIASTTLCLAHIDASRQLRNSLDNAISALSFLAHQRLGDRGLLERILQIMEEMTRTDSDPIASRIASMLQRLLDIEVAAANGDSYNASMSFDLGDQAVSKGDNTTEDGDKMSITISVPSLGNIRIESQARAIATDKDFLALMEDPFDVQSLLFPEPIAGTADWALQGVDYAFFDTLNHGTENSLTTREELGMW</sequence>
<dbReference type="SMART" id="SM00066">
    <property type="entry name" value="GAL4"/>
    <property type="match status" value="1"/>
</dbReference>
<evidence type="ECO:0000313" key="7">
    <source>
        <dbReference type="Proteomes" id="UP000800039"/>
    </source>
</evidence>
<proteinExistence type="predicted"/>
<dbReference type="Gene3D" id="4.10.240.10">
    <property type="entry name" value="Zn(2)-C6 fungal-type DNA-binding domain"/>
    <property type="match status" value="1"/>
</dbReference>
<dbReference type="InterPro" id="IPR007219">
    <property type="entry name" value="XnlR_reg_dom"/>
</dbReference>
<dbReference type="OrthoDB" id="5392779at2759"/>
<keyword evidence="7" id="KW-1185">Reference proteome</keyword>
<gene>
    <name evidence="6" type="ORF">K460DRAFT_333952</name>
</gene>
<dbReference type="AlphaFoldDB" id="A0A9P4GN03"/>
<feature type="domain" description="Zn(2)-C6 fungal-type" evidence="5">
    <location>
        <begin position="27"/>
        <end position="58"/>
    </location>
</feature>
<dbReference type="EMBL" id="ML976615">
    <property type="protein sequence ID" value="KAF1848184.1"/>
    <property type="molecule type" value="Genomic_DNA"/>
</dbReference>
<dbReference type="RefSeq" id="XP_040790747.1">
    <property type="nucleotide sequence ID" value="XM_040930897.1"/>
</dbReference>
<dbReference type="CDD" id="cd00067">
    <property type="entry name" value="GAL4"/>
    <property type="match status" value="1"/>
</dbReference>
<protein>
    <recommendedName>
        <fullName evidence="5">Zn(2)-C6 fungal-type domain-containing protein</fullName>
    </recommendedName>
</protein>
<evidence type="ECO:0000256" key="2">
    <source>
        <dbReference type="ARBA" id="ARBA00023015"/>
    </source>
</evidence>
<keyword evidence="4" id="KW-0539">Nucleus</keyword>
<evidence type="ECO:0000256" key="1">
    <source>
        <dbReference type="ARBA" id="ARBA00022723"/>
    </source>
</evidence>
<accession>A0A9P4GN03</accession>
<dbReference type="GO" id="GO:0000981">
    <property type="term" value="F:DNA-binding transcription factor activity, RNA polymerase II-specific"/>
    <property type="evidence" value="ECO:0007669"/>
    <property type="project" value="InterPro"/>
</dbReference>
<evidence type="ECO:0000313" key="6">
    <source>
        <dbReference type="EMBL" id="KAF1848184.1"/>
    </source>
</evidence>
<dbReference type="PANTHER" id="PTHR47840:SF1">
    <property type="entry name" value="ZN(II)2CYS6 TRANSCRIPTION FACTOR (EUROFUNG)"/>
    <property type="match status" value="1"/>
</dbReference>
<dbReference type="SUPFAM" id="SSF57701">
    <property type="entry name" value="Zn2/Cys6 DNA-binding domain"/>
    <property type="match status" value="1"/>
</dbReference>
<organism evidence="6 7">
    <name type="scientific">Cucurbitaria berberidis CBS 394.84</name>
    <dbReference type="NCBI Taxonomy" id="1168544"/>
    <lineage>
        <taxon>Eukaryota</taxon>
        <taxon>Fungi</taxon>
        <taxon>Dikarya</taxon>
        <taxon>Ascomycota</taxon>
        <taxon>Pezizomycotina</taxon>
        <taxon>Dothideomycetes</taxon>
        <taxon>Pleosporomycetidae</taxon>
        <taxon>Pleosporales</taxon>
        <taxon>Pleosporineae</taxon>
        <taxon>Cucurbitariaceae</taxon>
        <taxon>Cucurbitaria</taxon>
    </lineage>
</organism>
<dbReference type="PANTHER" id="PTHR47840">
    <property type="entry name" value="ZN(II)2CYS6 TRANSCRIPTION FACTOR (EUROFUNG)-RELATED"/>
    <property type="match status" value="1"/>
</dbReference>
<dbReference type="GO" id="GO:0003677">
    <property type="term" value="F:DNA binding"/>
    <property type="evidence" value="ECO:0007669"/>
    <property type="project" value="InterPro"/>
</dbReference>
<dbReference type="InterPro" id="IPR001138">
    <property type="entry name" value="Zn2Cys6_DnaBD"/>
</dbReference>